<organism evidence="9 10">
    <name type="scientific">Thiorhodococcus drewsii AZ1</name>
    <dbReference type="NCBI Taxonomy" id="765913"/>
    <lineage>
        <taxon>Bacteria</taxon>
        <taxon>Pseudomonadati</taxon>
        <taxon>Pseudomonadota</taxon>
        <taxon>Gammaproteobacteria</taxon>
        <taxon>Chromatiales</taxon>
        <taxon>Chromatiaceae</taxon>
        <taxon>Thiorhodococcus</taxon>
    </lineage>
</organism>
<evidence type="ECO:0000256" key="1">
    <source>
        <dbReference type="ARBA" id="ARBA00004141"/>
    </source>
</evidence>
<evidence type="ECO:0000256" key="4">
    <source>
        <dbReference type="ARBA" id="ARBA00022737"/>
    </source>
</evidence>
<dbReference type="InterPro" id="IPR031312">
    <property type="entry name" value="Na/sul_symport_CS"/>
</dbReference>
<evidence type="ECO:0000256" key="6">
    <source>
        <dbReference type="ARBA" id="ARBA00023136"/>
    </source>
</evidence>
<keyword evidence="4" id="KW-0677">Repeat</keyword>
<evidence type="ECO:0000256" key="5">
    <source>
        <dbReference type="ARBA" id="ARBA00022989"/>
    </source>
</evidence>
<feature type="transmembrane region" description="Helical" evidence="7">
    <location>
        <begin position="567"/>
        <end position="587"/>
    </location>
</feature>
<dbReference type="Pfam" id="PF03600">
    <property type="entry name" value="CitMHS"/>
    <property type="match status" value="1"/>
</dbReference>
<dbReference type="STRING" id="765913.ThidrDRAFT_2800"/>
<evidence type="ECO:0000313" key="9">
    <source>
        <dbReference type="EMBL" id="EGV30326.1"/>
    </source>
</evidence>
<keyword evidence="6 7" id="KW-0472">Membrane</keyword>
<dbReference type="GO" id="GO:0005886">
    <property type="term" value="C:plasma membrane"/>
    <property type="evidence" value="ECO:0007669"/>
    <property type="project" value="TreeGrafter"/>
</dbReference>
<feature type="transmembrane region" description="Helical" evidence="7">
    <location>
        <begin position="398"/>
        <end position="414"/>
    </location>
</feature>
<feature type="transmembrane region" description="Helical" evidence="7">
    <location>
        <begin position="30"/>
        <end position="49"/>
    </location>
</feature>
<gene>
    <name evidence="9" type="ORF">ThidrDRAFT_2800</name>
</gene>
<dbReference type="SUPFAM" id="SSF116726">
    <property type="entry name" value="TrkA C-terminal domain-like"/>
    <property type="match status" value="2"/>
</dbReference>
<keyword evidence="5 7" id="KW-1133">Transmembrane helix</keyword>
<dbReference type="InterPro" id="IPR004680">
    <property type="entry name" value="Cit_transptr-like_dom"/>
</dbReference>
<dbReference type="eggNOG" id="COG0471">
    <property type="taxonomic scope" value="Bacteria"/>
</dbReference>
<feature type="transmembrane region" description="Helical" evidence="7">
    <location>
        <begin position="489"/>
        <end position="514"/>
    </location>
</feature>
<dbReference type="PATRIC" id="fig|765913.3.peg.2859"/>
<feature type="domain" description="RCK C-terminal" evidence="8">
    <location>
        <begin position="206"/>
        <end position="290"/>
    </location>
</feature>
<feature type="transmembrane region" description="Helical" evidence="7">
    <location>
        <begin position="526"/>
        <end position="547"/>
    </location>
</feature>
<dbReference type="AlphaFoldDB" id="G2E3D7"/>
<dbReference type="InterPro" id="IPR051679">
    <property type="entry name" value="DASS-Related_Transporters"/>
</dbReference>
<feature type="transmembrane region" description="Helical" evidence="7">
    <location>
        <begin position="100"/>
        <end position="118"/>
    </location>
</feature>
<keyword evidence="2" id="KW-0813">Transport</keyword>
<dbReference type="FunFam" id="3.30.70.1450:FF:000009">
    <property type="entry name" value="SLC13 family permease"/>
    <property type="match status" value="1"/>
</dbReference>
<name>G2E3D7_9GAMM</name>
<keyword evidence="3 7" id="KW-0812">Transmembrane</keyword>
<feature type="transmembrane region" description="Helical" evidence="7">
    <location>
        <begin position="61"/>
        <end position="80"/>
    </location>
</feature>
<dbReference type="GO" id="GO:0006813">
    <property type="term" value="P:potassium ion transport"/>
    <property type="evidence" value="ECO:0007669"/>
    <property type="project" value="InterPro"/>
</dbReference>
<dbReference type="InterPro" id="IPR036721">
    <property type="entry name" value="RCK_C_sf"/>
</dbReference>
<comment type="subcellular location">
    <subcellularLocation>
        <location evidence="1">Membrane</location>
        <topology evidence="1">Multi-pass membrane protein</topology>
    </subcellularLocation>
</comment>
<reference evidence="9 10" key="1">
    <citation type="submission" date="2011-06" db="EMBL/GenBank/DDBJ databases">
        <title>The draft genome of Thiorhodococcus drewsii AZ1.</title>
        <authorList>
            <consortium name="US DOE Joint Genome Institute (JGI-PGF)"/>
            <person name="Lucas S."/>
            <person name="Han J."/>
            <person name="Lapidus A."/>
            <person name="Cheng J.-F."/>
            <person name="Goodwin L."/>
            <person name="Pitluck S."/>
            <person name="Peters L."/>
            <person name="Land M.L."/>
            <person name="Hauser L."/>
            <person name="Vogl K."/>
            <person name="Liu Z."/>
            <person name="Imhoff J."/>
            <person name="Thiel V."/>
            <person name="Frigaard N.-U."/>
            <person name="Bryant D.A."/>
            <person name="Woyke T.J."/>
        </authorList>
    </citation>
    <scope>NUCLEOTIDE SEQUENCE [LARGE SCALE GENOMIC DNA]</scope>
    <source>
        <strain evidence="9 10">AZ1</strain>
    </source>
</reference>
<feature type="domain" description="RCK C-terminal" evidence="8">
    <location>
        <begin position="295"/>
        <end position="381"/>
    </location>
</feature>
<dbReference type="PROSITE" id="PS01271">
    <property type="entry name" value="NA_SULFATE"/>
    <property type="match status" value="1"/>
</dbReference>
<protein>
    <submittedName>
        <fullName evidence="9">TrkA-C domain protein</fullName>
    </submittedName>
</protein>
<dbReference type="Proteomes" id="UP000004200">
    <property type="component" value="Unassembled WGS sequence"/>
</dbReference>
<dbReference type="EMBL" id="AFWT01000019">
    <property type="protein sequence ID" value="EGV30326.1"/>
    <property type="molecule type" value="Genomic_DNA"/>
</dbReference>
<dbReference type="InterPro" id="IPR006037">
    <property type="entry name" value="RCK_C"/>
</dbReference>
<feature type="transmembrane region" description="Helical" evidence="7">
    <location>
        <begin position="449"/>
        <end position="477"/>
    </location>
</feature>
<evidence type="ECO:0000313" key="10">
    <source>
        <dbReference type="Proteomes" id="UP000004200"/>
    </source>
</evidence>
<sequence length="589" mass="63313">MTWDAWLAVTVVVCVIGSLALTRWSADLVLVGGVSLLLLAGVLTPAEALHGFSNAGMVTVAVLYVVAAGLRETGAIGWLVQGVLGRPRTLVRAQMRLMTPVMAMSAFLNNTPVVAMFLPAVNDWARRNRLPLSKLLIPLSYASILGGTCTLIGTSTNLVVNGLMGAHGDLPTLGMFEIAWVGLPCALVGILYLLTAGRWLLPDRRPVMSDLDDPREYTVEMLVEPASPLVGRTIEEAGLRHLPGVYLLELERDGEILPAIAPHQRLQARDRLVFVGVVDSVVDLQRFRGLVPASDQVFKLDVPRPERFLTEAVVSDTCPLVGKSIREGRFRGRYDAAVIAVARNGERLPGKIGDIVLRAGDTLLMEADPGFVERQHNSRDFFLVSQIPDSHPPRQNRALTAVAILVGMVTLVALGWLPMLQAALLAAGLMLVTRCIGSQAARAAVDWKVLIAIAASFGLGRALEVTGAAGFIAQYLVQLAQGDPWVTLAAIYLVTMLFTELITNNAAAVLMFPIALSTSQTLDVHFMPFAAAIMMAASASFSTPIGYQTNLMVYGPGGYRFSDYFKVGIPLNLLMASVTIGLAPLVWGF</sequence>
<evidence type="ECO:0000256" key="7">
    <source>
        <dbReference type="SAM" id="Phobius"/>
    </source>
</evidence>
<dbReference type="PANTHER" id="PTHR43652:SF2">
    <property type="entry name" value="BASIC AMINO ACID ANTIPORTER YFCC-RELATED"/>
    <property type="match status" value="1"/>
</dbReference>
<feature type="transmembrane region" description="Helical" evidence="7">
    <location>
        <begin position="139"/>
        <end position="158"/>
    </location>
</feature>
<keyword evidence="10" id="KW-1185">Reference proteome</keyword>
<accession>G2E3D7</accession>
<evidence type="ECO:0000259" key="8">
    <source>
        <dbReference type="PROSITE" id="PS51202"/>
    </source>
</evidence>
<dbReference type="RefSeq" id="WP_007041513.1">
    <property type="nucleotide sequence ID" value="NZ_AFWT01000019.1"/>
</dbReference>
<comment type="caution">
    <text evidence="9">The sequence shown here is derived from an EMBL/GenBank/DDBJ whole genome shotgun (WGS) entry which is preliminary data.</text>
</comment>
<dbReference type="Gene3D" id="3.30.70.1450">
    <property type="entry name" value="Regulator of K+ conductance, C-terminal domain"/>
    <property type="match status" value="2"/>
</dbReference>
<dbReference type="GO" id="GO:0008324">
    <property type="term" value="F:monoatomic cation transmembrane transporter activity"/>
    <property type="evidence" value="ECO:0007669"/>
    <property type="project" value="InterPro"/>
</dbReference>
<dbReference type="Pfam" id="PF02080">
    <property type="entry name" value="TrkA_C"/>
    <property type="match status" value="2"/>
</dbReference>
<dbReference type="PANTHER" id="PTHR43652">
    <property type="entry name" value="BASIC AMINO ACID ANTIPORTER YFCC-RELATED"/>
    <property type="match status" value="1"/>
</dbReference>
<proteinExistence type="predicted"/>
<evidence type="ECO:0000256" key="3">
    <source>
        <dbReference type="ARBA" id="ARBA00022692"/>
    </source>
</evidence>
<evidence type="ECO:0000256" key="2">
    <source>
        <dbReference type="ARBA" id="ARBA00022448"/>
    </source>
</evidence>
<dbReference type="OrthoDB" id="9809303at2"/>
<feature type="transmembrane region" description="Helical" evidence="7">
    <location>
        <begin position="178"/>
        <end position="201"/>
    </location>
</feature>
<dbReference type="PROSITE" id="PS51202">
    <property type="entry name" value="RCK_C"/>
    <property type="match status" value="2"/>
</dbReference>